<dbReference type="Proteomes" id="UP001595816">
    <property type="component" value="Unassembled WGS sequence"/>
</dbReference>
<evidence type="ECO:0000259" key="5">
    <source>
        <dbReference type="PROSITE" id="PS51755"/>
    </source>
</evidence>
<dbReference type="InterPro" id="IPR005158">
    <property type="entry name" value="BTAD"/>
</dbReference>
<dbReference type="Pfam" id="PF03704">
    <property type="entry name" value="BTAD"/>
    <property type="match status" value="1"/>
</dbReference>
<dbReference type="InterPro" id="IPR016032">
    <property type="entry name" value="Sig_transdc_resp-reg_C-effctor"/>
</dbReference>
<dbReference type="CDD" id="cd15831">
    <property type="entry name" value="BTAD"/>
    <property type="match status" value="1"/>
</dbReference>
<dbReference type="Pfam" id="PF13424">
    <property type="entry name" value="TPR_12"/>
    <property type="match status" value="1"/>
</dbReference>
<reference evidence="7" key="1">
    <citation type="journal article" date="2019" name="Int. J. Syst. Evol. Microbiol.">
        <title>The Global Catalogue of Microorganisms (GCM) 10K type strain sequencing project: providing services to taxonomists for standard genome sequencing and annotation.</title>
        <authorList>
            <consortium name="The Broad Institute Genomics Platform"/>
            <consortium name="The Broad Institute Genome Sequencing Center for Infectious Disease"/>
            <person name="Wu L."/>
            <person name="Ma J."/>
        </authorList>
    </citation>
    <scope>NUCLEOTIDE SEQUENCE [LARGE SCALE GENOMIC DNA]</scope>
    <source>
        <strain evidence="7">CGMCC 4.7289</strain>
    </source>
</reference>
<dbReference type="Gene3D" id="1.25.40.10">
    <property type="entry name" value="Tetratricopeptide repeat domain"/>
    <property type="match status" value="3"/>
</dbReference>
<feature type="region of interest" description="Disordered" evidence="4">
    <location>
        <begin position="247"/>
        <end position="266"/>
    </location>
</feature>
<dbReference type="Pfam" id="PF13374">
    <property type="entry name" value="TPR_10"/>
    <property type="match status" value="1"/>
</dbReference>
<dbReference type="SUPFAM" id="SSF52540">
    <property type="entry name" value="P-loop containing nucleoside triphosphate hydrolases"/>
    <property type="match status" value="1"/>
</dbReference>
<dbReference type="Gene3D" id="1.10.10.10">
    <property type="entry name" value="Winged helix-like DNA-binding domain superfamily/Winged helix DNA-binding domain"/>
    <property type="match status" value="1"/>
</dbReference>
<evidence type="ECO:0000256" key="4">
    <source>
        <dbReference type="SAM" id="MobiDB-lite"/>
    </source>
</evidence>
<comment type="caution">
    <text evidence="6">The sequence shown here is derived from an EMBL/GenBank/DDBJ whole genome shotgun (WGS) entry which is preliminary data.</text>
</comment>
<gene>
    <name evidence="6" type="ORF">ACFOZ4_07100</name>
</gene>
<dbReference type="Gene3D" id="3.40.50.300">
    <property type="entry name" value="P-loop containing nucleotide triphosphate hydrolases"/>
    <property type="match status" value="1"/>
</dbReference>
<proteinExistence type="inferred from homology"/>
<dbReference type="RefSeq" id="WP_253758027.1">
    <property type="nucleotide sequence ID" value="NZ_JAMZDZ010000001.1"/>
</dbReference>
<dbReference type="SMART" id="SM01043">
    <property type="entry name" value="BTAD"/>
    <property type="match status" value="1"/>
</dbReference>
<evidence type="ECO:0000313" key="6">
    <source>
        <dbReference type="EMBL" id="MFC4130366.1"/>
    </source>
</evidence>
<dbReference type="InterPro" id="IPR019734">
    <property type="entry name" value="TPR_rpt"/>
</dbReference>
<dbReference type="SUPFAM" id="SSF48452">
    <property type="entry name" value="TPR-like"/>
    <property type="match status" value="3"/>
</dbReference>
<evidence type="ECO:0000313" key="7">
    <source>
        <dbReference type="Proteomes" id="UP001595816"/>
    </source>
</evidence>
<keyword evidence="7" id="KW-1185">Reference proteome</keyword>
<dbReference type="InterPro" id="IPR001867">
    <property type="entry name" value="OmpR/PhoB-type_DNA-bd"/>
</dbReference>
<evidence type="ECO:0000256" key="1">
    <source>
        <dbReference type="ARBA" id="ARBA00005820"/>
    </source>
</evidence>
<comment type="similarity">
    <text evidence="1">Belongs to the AfsR/DnrI/RedD regulatory family.</text>
</comment>
<dbReference type="PANTHER" id="PTHR47691">
    <property type="entry name" value="REGULATOR-RELATED"/>
    <property type="match status" value="1"/>
</dbReference>
<dbReference type="EMBL" id="JBHSAY010000005">
    <property type="protein sequence ID" value="MFC4130366.1"/>
    <property type="molecule type" value="Genomic_DNA"/>
</dbReference>
<dbReference type="Pfam" id="PF00931">
    <property type="entry name" value="NB-ARC"/>
    <property type="match status" value="1"/>
</dbReference>
<dbReference type="PANTHER" id="PTHR47691:SF3">
    <property type="entry name" value="HTH-TYPE TRANSCRIPTIONAL REGULATOR RV0890C-RELATED"/>
    <property type="match status" value="1"/>
</dbReference>
<dbReference type="SMART" id="SM00862">
    <property type="entry name" value="Trans_reg_C"/>
    <property type="match status" value="1"/>
</dbReference>
<feature type="domain" description="OmpR/PhoB-type" evidence="5">
    <location>
        <begin position="1"/>
        <end position="93"/>
    </location>
</feature>
<sequence>MRFGLLGPLSLRTPDGLPIQLARRKERQLSAILLLRANRFVGVDELLQLLWDGERVPASAQANLQTYVAHCRRAIGDNRCGIETGERSYRLRADPGEIDHTAFEGLVAQGFQASAADDPATAARLFDEALGLWRGEAVAEGLGLPVDLQPEVNRLTELRLSAQAECLAARLDLGQAREVAAELVPLIGKQPLRERLWELLMLARFRDGRQADALAAFEEARALLDEELGVLPGAGLRELHQRILQADPGLSGAPDPVPSAGTPVPRQLPREATAFTGRRAEADRVLAELSRPGSPVVVIDGLGGVGKTSLAVHAAHRLASHFPDGQLYLDLHGYSDAAPMRPIEALTRLLRALGVNSDQIPDDDAEATGLLRTRLSGRRVLLVLDNAGSVDQVVPLLPGCPGSAALVTSRDRLGSVIARHGGVRLPLAELAPADAETLLTEIAGADRITADRPGAAELARLCGHLPLALRVAAANLALHPTWSVEYYLGLLREGSLAALTVDGDAGVRATLHLSYTRLDPAAGRLFRLLGALVGPDVSADAAAVLAGSAGVRTLLDRLCAANLLQEPSPHRYSMHDLVQEYARELSDDDAESASAHERLAGWYLTVAAAAVRTAYPNTQRLPDAAELADRSPRGFADRPAAQAWLDAELQNLVALVLDAAERGSRSLAWRLGDVLRCHFLPRTPMLEWRAVALASLAAAGRAADRWGQTSACLSLAGVARRQTRYAEAVEFLHRTIDLAAEIGWLDCQAAAYNNLGVVHLELTEPQESSAALRAAAELFRRLGDVAGEGLALGNLGGPYQDLGRLRESIELARRELAVESKTGQTSNALSNMASSHRMLGEYDLALAEAREALDRAYAGGNNWTIPTVLEVLACIHRDLGDLATALELARQAVTIAADHGFGRTGAESRVTLGTILALRGEYAAAAEEHERVLALLDGPHSIRVRLLAVVGLAEAYRGLGRYAEARSRAEEALADTRRHQLRVVEADAAEVLARIHADLGDPAAAEYRRLQAEICAETGYRILS</sequence>
<organism evidence="6 7">
    <name type="scientific">Hamadaea flava</name>
    <dbReference type="NCBI Taxonomy" id="1742688"/>
    <lineage>
        <taxon>Bacteria</taxon>
        <taxon>Bacillati</taxon>
        <taxon>Actinomycetota</taxon>
        <taxon>Actinomycetes</taxon>
        <taxon>Micromonosporales</taxon>
        <taxon>Micromonosporaceae</taxon>
        <taxon>Hamadaea</taxon>
    </lineage>
</organism>
<name>A0ABV8LHF6_9ACTN</name>
<dbReference type="PROSITE" id="PS51755">
    <property type="entry name" value="OMPR_PHOB"/>
    <property type="match status" value="1"/>
</dbReference>
<accession>A0ABV8LHF6</accession>
<dbReference type="InterPro" id="IPR002182">
    <property type="entry name" value="NB-ARC"/>
</dbReference>
<dbReference type="InterPro" id="IPR036388">
    <property type="entry name" value="WH-like_DNA-bd_sf"/>
</dbReference>
<evidence type="ECO:0000256" key="3">
    <source>
        <dbReference type="PROSITE-ProRule" id="PRU01091"/>
    </source>
</evidence>
<protein>
    <submittedName>
        <fullName evidence="6">BTAD domain-containing putative transcriptional regulator</fullName>
    </submittedName>
</protein>
<evidence type="ECO:0000256" key="2">
    <source>
        <dbReference type="ARBA" id="ARBA00023125"/>
    </source>
</evidence>
<dbReference type="InterPro" id="IPR027417">
    <property type="entry name" value="P-loop_NTPase"/>
</dbReference>
<feature type="DNA-binding region" description="OmpR/PhoB-type" evidence="3">
    <location>
        <begin position="1"/>
        <end position="93"/>
    </location>
</feature>
<keyword evidence="2 3" id="KW-0238">DNA-binding</keyword>
<dbReference type="InterPro" id="IPR011990">
    <property type="entry name" value="TPR-like_helical_dom_sf"/>
</dbReference>
<dbReference type="SUPFAM" id="SSF46894">
    <property type="entry name" value="C-terminal effector domain of the bipartite response regulators"/>
    <property type="match status" value="1"/>
</dbReference>
<dbReference type="PRINTS" id="PR00364">
    <property type="entry name" value="DISEASERSIST"/>
</dbReference>
<dbReference type="SMART" id="SM00028">
    <property type="entry name" value="TPR"/>
    <property type="match status" value="7"/>
</dbReference>